<comment type="caution">
    <text evidence="2">The sequence shown here is derived from an EMBL/GenBank/DDBJ whole genome shotgun (WGS) entry which is preliminary data.</text>
</comment>
<accession>A0A2P4WXA3</accession>
<keyword evidence="1" id="KW-0812">Transmembrane</keyword>
<evidence type="ECO:0000313" key="3">
    <source>
        <dbReference type="Proteomes" id="UP000237271"/>
    </source>
</evidence>
<keyword evidence="1" id="KW-0472">Membrane</keyword>
<evidence type="ECO:0000313" key="2">
    <source>
        <dbReference type="EMBL" id="POM57926.1"/>
    </source>
</evidence>
<evidence type="ECO:0000256" key="1">
    <source>
        <dbReference type="SAM" id="Phobius"/>
    </source>
</evidence>
<dbReference type="Proteomes" id="UP000237271">
    <property type="component" value="Unassembled WGS sequence"/>
</dbReference>
<reference evidence="2 3" key="1">
    <citation type="journal article" date="2017" name="Genome Biol. Evol.">
        <title>Phytophthora megakarya and P. palmivora, closely related causal agents of cacao black pod rot, underwent increases in genome sizes and gene numbers by different mechanisms.</title>
        <authorList>
            <person name="Ali S.S."/>
            <person name="Shao J."/>
            <person name="Lary D.J."/>
            <person name="Kronmiller B."/>
            <person name="Shen D."/>
            <person name="Strem M.D."/>
            <person name="Amoako-Attah I."/>
            <person name="Akrofi A.Y."/>
            <person name="Begoude B.A."/>
            <person name="Ten Hoopen G.M."/>
            <person name="Coulibaly K."/>
            <person name="Kebe B.I."/>
            <person name="Melnick R.L."/>
            <person name="Guiltinan M.J."/>
            <person name="Tyler B.M."/>
            <person name="Meinhardt L.W."/>
            <person name="Bailey B.A."/>
        </authorList>
    </citation>
    <scope>NUCLEOTIDE SEQUENCE [LARGE SCALE GENOMIC DNA]</scope>
    <source>
        <strain evidence="3">sbr112.9</strain>
    </source>
</reference>
<gene>
    <name evidence="2" type="ORF">PHPALM_37502</name>
</gene>
<name>A0A2P4WXA3_9STRA</name>
<organism evidence="2 3">
    <name type="scientific">Phytophthora palmivora</name>
    <dbReference type="NCBI Taxonomy" id="4796"/>
    <lineage>
        <taxon>Eukaryota</taxon>
        <taxon>Sar</taxon>
        <taxon>Stramenopiles</taxon>
        <taxon>Oomycota</taxon>
        <taxon>Peronosporomycetes</taxon>
        <taxon>Peronosporales</taxon>
        <taxon>Peronosporaceae</taxon>
        <taxon>Phytophthora</taxon>
    </lineage>
</organism>
<feature type="transmembrane region" description="Helical" evidence="1">
    <location>
        <begin position="20"/>
        <end position="36"/>
    </location>
</feature>
<dbReference type="EMBL" id="NCKW01020444">
    <property type="protein sequence ID" value="POM57926.1"/>
    <property type="molecule type" value="Genomic_DNA"/>
</dbReference>
<proteinExistence type="predicted"/>
<keyword evidence="1" id="KW-1133">Transmembrane helix</keyword>
<dbReference type="AlphaFoldDB" id="A0A2P4WXA3"/>
<protein>
    <submittedName>
        <fullName evidence="2">Uncharacterized protein</fullName>
    </submittedName>
</protein>
<keyword evidence="3" id="KW-1185">Reference proteome</keyword>
<sequence length="132" mass="14725">MASWAVRGLQLLVRGLPDRMLWVTAKALGGVFYYVVRLRRRVVLDRIALVLTSDEKHRVARDSYTYAALSLLWFLRLENVANPQSLISLDGDTRVSLQSMKMAMSGAQSSHAIIMTGHVGALLLINSPKMID</sequence>